<evidence type="ECO:0000313" key="2">
    <source>
        <dbReference type="Proteomes" id="UP000265816"/>
    </source>
</evidence>
<dbReference type="EMBL" id="QWVT01000005">
    <property type="protein sequence ID" value="RID88549.1"/>
    <property type="molecule type" value="Genomic_DNA"/>
</dbReference>
<dbReference type="AlphaFoldDB" id="A0A398BE21"/>
<dbReference type="RefSeq" id="WP_119111158.1">
    <property type="nucleotide sequence ID" value="NZ_CBCSEO010000035.1"/>
</dbReference>
<name>A0A398BE21_9BACI</name>
<sequence>MQESLKSFMEEPWWIITKGMSDSLNAELQKKLSSGHVLYGKEAVAVARREDNDDVVYWVEELNKYAVVHLTYSKESLSKFPVTKLFSLGDLEVYVKISQKFIKQMELV</sequence>
<dbReference type="Proteomes" id="UP000265816">
    <property type="component" value="Unassembled WGS sequence"/>
</dbReference>
<proteinExistence type="predicted"/>
<accession>A0A398BE21</accession>
<protein>
    <submittedName>
        <fullName evidence="1">Uncharacterized protein</fullName>
    </submittedName>
</protein>
<organism evidence="1 2">
    <name type="scientific">Mesobacillus zeae</name>
    <dbReference type="NCBI Taxonomy" id="1917180"/>
    <lineage>
        <taxon>Bacteria</taxon>
        <taxon>Bacillati</taxon>
        <taxon>Bacillota</taxon>
        <taxon>Bacilli</taxon>
        <taxon>Bacillales</taxon>
        <taxon>Bacillaceae</taxon>
        <taxon>Mesobacillus</taxon>
    </lineage>
</organism>
<gene>
    <name evidence="1" type="ORF">D1970_01700</name>
</gene>
<comment type="caution">
    <text evidence="1">The sequence shown here is derived from an EMBL/GenBank/DDBJ whole genome shotgun (WGS) entry which is preliminary data.</text>
</comment>
<keyword evidence="2" id="KW-1185">Reference proteome</keyword>
<evidence type="ECO:0000313" key="1">
    <source>
        <dbReference type="EMBL" id="RID88549.1"/>
    </source>
</evidence>
<dbReference type="OrthoDB" id="215765at2"/>
<reference evidence="1 2" key="1">
    <citation type="submission" date="2018-08" db="EMBL/GenBank/DDBJ databases">
        <title>Bacillus jemisoniae sp. nov., Bacillus chryseoplanitiae sp. nov., Bacillus resnikiae sp. nov., and Bacillus frankliniae sp. nov., isolated from Viking spacecraft and associated surfaces.</title>
        <authorList>
            <person name="Seuylemezian A."/>
            <person name="Vaishampayan P."/>
        </authorList>
    </citation>
    <scope>NUCLEOTIDE SEQUENCE [LARGE SCALE GENOMIC DNA]</scope>
    <source>
        <strain evidence="1 2">JJ-247</strain>
    </source>
</reference>